<evidence type="ECO:0000313" key="1">
    <source>
        <dbReference type="EMBL" id="CAJ2663473.1"/>
    </source>
</evidence>
<name>A0ACB0L479_TRIPR</name>
<dbReference type="EMBL" id="CASHSV030000409">
    <property type="protein sequence ID" value="CAJ2663473.1"/>
    <property type="molecule type" value="Genomic_DNA"/>
</dbReference>
<comment type="caution">
    <text evidence="1">The sequence shown here is derived from an EMBL/GenBank/DDBJ whole genome shotgun (WGS) entry which is preliminary data.</text>
</comment>
<evidence type="ECO:0000313" key="2">
    <source>
        <dbReference type="Proteomes" id="UP001177021"/>
    </source>
</evidence>
<organism evidence="1 2">
    <name type="scientific">Trifolium pratense</name>
    <name type="common">Red clover</name>
    <dbReference type="NCBI Taxonomy" id="57577"/>
    <lineage>
        <taxon>Eukaryota</taxon>
        <taxon>Viridiplantae</taxon>
        <taxon>Streptophyta</taxon>
        <taxon>Embryophyta</taxon>
        <taxon>Tracheophyta</taxon>
        <taxon>Spermatophyta</taxon>
        <taxon>Magnoliopsida</taxon>
        <taxon>eudicotyledons</taxon>
        <taxon>Gunneridae</taxon>
        <taxon>Pentapetalae</taxon>
        <taxon>rosids</taxon>
        <taxon>fabids</taxon>
        <taxon>Fabales</taxon>
        <taxon>Fabaceae</taxon>
        <taxon>Papilionoideae</taxon>
        <taxon>50 kb inversion clade</taxon>
        <taxon>NPAAA clade</taxon>
        <taxon>Hologalegina</taxon>
        <taxon>IRL clade</taxon>
        <taxon>Trifolieae</taxon>
        <taxon>Trifolium</taxon>
    </lineage>
</organism>
<dbReference type="Proteomes" id="UP001177021">
    <property type="component" value="Unassembled WGS sequence"/>
</dbReference>
<reference evidence="1" key="1">
    <citation type="submission" date="2023-10" db="EMBL/GenBank/DDBJ databases">
        <authorList>
            <person name="Rodriguez Cubillos JULIANA M."/>
            <person name="De Vega J."/>
        </authorList>
    </citation>
    <scope>NUCLEOTIDE SEQUENCE</scope>
</reference>
<sequence length="165" mass="19104">MGKVSMVVCTIVALMLLILFLRPVLRSDSHHQHDDEQDQKFSATKRTVLSFPKLGHSEWFKSHPKSTQLNLRQAQRKNADGGDSFDDDMRLPVEEYINASDADEVPNLAEFNEERNMDRDGKTSFKDFCNILAEDNKDCLVTEECKYDMYSLYCSIYNHDEDERA</sequence>
<gene>
    <name evidence="1" type="ORF">MILVUS5_LOCUS28893</name>
</gene>
<keyword evidence="2" id="KW-1185">Reference proteome</keyword>
<protein>
    <submittedName>
        <fullName evidence="1">Uncharacterized protein</fullName>
    </submittedName>
</protein>
<accession>A0ACB0L479</accession>
<proteinExistence type="predicted"/>